<name>A0A1E7FZA8_9STRA</name>
<dbReference type="KEGG" id="fcy:FRACYDRAFT_205645"/>
<dbReference type="InParanoid" id="A0A1E7FZA8"/>
<evidence type="ECO:0000313" key="1">
    <source>
        <dbReference type="EMBL" id="OEU23475.1"/>
    </source>
</evidence>
<proteinExistence type="predicted"/>
<dbReference type="Proteomes" id="UP000095751">
    <property type="component" value="Unassembled WGS sequence"/>
</dbReference>
<dbReference type="EMBL" id="KV784353">
    <property type="protein sequence ID" value="OEU23475.1"/>
    <property type="molecule type" value="Genomic_DNA"/>
</dbReference>
<dbReference type="AlphaFoldDB" id="A0A1E7FZA8"/>
<dbReference type="OrthoDB" id="192213at2759"/>
<gene>
    <name evidence="1" type="ORF">FRACYDRAFT_205645</name>
</gene>
<evidence type="ECO:0000313" key="2">
    <source>
        <dbReference type="Proteomes" id="UP000095751"/>
    </source>
</evidence>
<protein>
    <submittedName>
        <fullName evidence="1">Uncharacterized protein</fullName>
    </submittedName>
</protein>
<reference evidence="1 2" key="1">
    <citation type="submission" date="2016-09" db="EMBL/GenBank/DDBJ databases">
        <title>Extensive genetic diversity and differential bi-allelic expression allows diatom success in the polar Southern Ocean.</title>
        <authorList>
            <consortium name="DOE Joint Genome Institute"/>
            <person name="Mock T."/>
            <person name="Otillar R.P."/>
            <person name="Strauss J."/>
            <person name="Dupont C."/>
            <person name="Frickenhaus S."/>
            <person name="Maumus F."/>
            <person name="Mcmullan M."/>
            <person name="Sanges R."/>
            <person name="Schmutz J."/>
            <person name="Toseland A."/>
            <person name="Valas R."/>
            <person name="Veluchamy A."/>
            <person name="Ward B.J."/>
            <person name="Allen A."/>
            <person name="Barry K."/>
            <person name="Falciatore A."/>
            <person name="Ferrante M."/>
            <person name="Fortunato A.E."/>
            <person name="Gloeckner G."/>
            <person name="Gruber A."/>
            <person name="Hipkin R."/>
            <person name="Janech M."/>
            <person name="Kroth P."/>
            <person name="Leese F."/>
            <person name="Lindquist E."/>
            <person name="Lyon B.R."/>
            <person name="Martin J."/>
            <person name="Mayer C."/>
            <person name="Parker M."/>
            <person name="Quesneville H."/>
            <person name="Raymond J."/>
            <person name="Uhlig C."/>
            <person name="Valentin K.U."/>
            <person name="Worden A.Z."/>
            <person name="Armbrust E.V."/>
            <person name="Bowler C."/>
            <person name="Green B."/>
            <person name="Moulton V."/>
            <person name="Van Oosterhout C."/>
            <person name="Grigoriev I."/>
        </authorList>
    </citation>
    <scope>NUCLEOTIDE SEQUENCE [LARGE SCALE GENOMIC DNA]</scope>
    <source>
        <strain evidence="1 2">CCMP1102</strain>
    </source>
</reference>
<keyword evidence="2" id="KW-1185">Reference proteome</keyword>
<organism evidence="1 2">
    <name type="scientific">Fragilariopsis cylindrus CCMP1102</name>
    <dbReference type="NCBI Taxonomy" id="635003"/>
    <lineage>
        <taxon>Eukaryota</taxon>
        <taxon>Sar</taxon>
        <taxon>Stramenopiles</taxon>
        <taxon>Ochrophyta</taxon>
        <taxon>Bacillariophyta</taxon>
        <taxon>Bacillariophyceae</taxon>
        <taxon>Bacillariophycidae</taxon>
        <taxon>Bacillariales</taxon>
        <taxon>Bacillariaceae</taxon>
        <taxon>Fragilariopsis</taxon>
    </lineage>
</organism>
<accession>A0A1E7FZA8</accession>
<sequence length="308" mass="35678">MSKNIRFASPLQSLTIPDPELFAENEKDKNTFLPKFLTGLTAENQIREEIAVGTVKISDSNDDDDSFDVSGKDWVGNTKTAEAKRKRREDQVVEEAYDKAIASFEQQQEQRLSSKKMKKKKTNSNKYQYVGVVGINNKDKKNEKKKKNNPISWYARPKPKHSNWSVRLLHVNKDVIIKDLFDQGKIDIFAKYTNTGPQQPKQSLQAPVVTTKYEARERSWKTLWNFSPKHFLTDSSGAYWRERRLRDGMYTDGDNVYESSYRYRDGRNGMNRVSTFQQFLSSKSVNAKDKQRILKKLQSAAPDIVLEM</sequence>